<keyword evidence="1" id="KW-0472">Membrane</keyword>
<evidence type="ECO:0000313" key="3">
    <source>
        <dbReference type="Proteomes" id="UP000320333"/>
    </source>
</evidence>
<dbReference type="AlphaFoldDB" id="A0A507FB66"/>
<evidence type="ECO:0000313" key="2">
    <source>
        <dbReference type="EMBL" id="TPX72508.1"/>
    </source>
</evidence>
<keyword evidence="3" id="KW-1185">Reference proteome</keyword>
<keyword evidence="1" id="KW-1133">Transmembrane helix</keyword>
<dbReference type="OrthoDB" id="2120250at2759"/>
<sequence>MSTAASTTAAARAAIETNNAVRAAVMLQAAAIKNRGALNPSFAYFSADADKNSSYSVPLIPKKGLSDPLSDSSPNKYFTVAADMIVFSSCLKYVLMIFRCPHDKRNGRTCKDDILDTSSFQYKGCLATPGGFYEWTNDNIKQNGEPAGESADGTIPDFSITANRELDEECNRLFADNIAQPTTPIFTEARFNNNRDVRWRTSSNYVPTVATQFATTLKNTDTLASLPFIAGTDDACGNAYWVAVDIIDKVYAEHKNVFQEMETSSSNTAEAEFQKFIKDAKFPLDGNGLPRNKLLSENMALNDLRKGEYIVKHDGSKTYHFTDFGFDHVKNIVSARNKIRTTRAQEPVKEQKQQDHIQQQQTVEKKDDVSRYVMPTFAVVLLLVVMFAARRK</sequence>
<keyword evidence="1" id="KW-0812">Transmembrane</keyword>
<dbReference type="EMBL" id="QEAP01000222">
    <property type="protein sequence ID" value="TPX72508.1"/>
    <property type="molecule type" value="Genomic_DNA"/>
</dbReference>
<comment type="caution">
    <text evidence="2">The sequence shown here is derived from an EMBL/GenBank/DDBJ whole genome shotgun (WGS) entry which is preliminary data.</text>
</comment>
<dbReference type="Proteomes" id="UP000320333">
    <property type="component" value="Unassembled WGS sequence"/>
</dbReference>
<feature type="transmembrane region" description="Helical" evidence="1">
    <location>
        <begin position="372"/>
        <end position="389"/>
    </location>
</feature>
<organism evidence="2 3">
    <name type="scientific">Chytriomyces confervae</name>
    <dbReference type="NCBI Taxonomy" id="246404"/>
    <lineage>
        <taxon>Eukaryota</taxon>
        <taxon>Fungi</taxon>
        <taxon>Fungi incertae sedis</taxon>
        <taxon>Chytridiomycota</taxon>
        <taxon>Chytridiomycota incertae sedis</taxon>
        <taxon>Chytridiomycetes</taxon>
        <taxon>Chytridiales</taxon>
        <taxon>Chytriomycetaceae</taxon>
        <taxon>Chytriomyces</taxon>
    </lineage>
</organism>
<gene>
    <name evidence="2" type="ORF">CcCBS67573_g05805</name>
</gene>
<protein>
    <submittedName>
        <fullName evidence="2">Uncharacterized protein</fullName>
    </submittedName>
</protein>
<name>A0A507FB66_9FUNG</name>
<evidence type="ECO:0000256" key="1">
    <source>
        <dbReference type="SAM" id="Phobius"/>
    </source>
</evidence>
<accession>A0A507FB66</accession>
<proteinExistence type="predicted"/>
<reference evidence="2 3" key="1">
    <citation type="journal article" date="2019" name="Sci. Rep.">
        <title>Comparative genomics of chytrid fungi reveal insights into the obligate biotrophic and pathogenic lifestyle of Synchytrium endobioticum.</title>
        <authorList>
            <person name="van de Vossenberg B.T.L.H."/>
            <person name="Warris S."/>
            <person name="Nguyen H.D.T."/>
            <person name="van Gent-Pelzer M.P.E."/>
            <person name="Joly D.L."/>
            <person name="van de Geest H.C."/>
            <person name="Bonants P.J.M."/>
            <person name="Smith D.S."/>
            <person name="Levesque C.A."/>
            <person name="van der Lee T.A.J."/>
        </authorList>
    </citation>
    <scope>NUCLEOTIDE SEQUENCE [LARGE SCALE GENOMIC DNA]</scope>
    <source>
        <strain evidence="2 3">CBS 675.73</strain>
    </source>
</reference>